<name>A0A2K1IDR8_PHYPA</name>
<keyword evidence="3" id="KW-1185">Reference proteome</keyword>
<dbReference type="Gramene" id="Pp3c25_4529V3.1">
    <property type="protein sequence ID" value="PAC:32979163.CDS.1"/>
    <property type="gene ID" value="Pp3c25_4529"/>
</dbReference>
<dbReference type="EnsemblPlants" id="Pp3c25_4529V3.1">
    <property type="protein sequence ID" value="PAC:32979163.CDS.1"/>
    <property type="gene ID" value="Pp3c25_4529"/>
</dbReference>
<dbReference type="EMBL" id="ABEU02000025">
    <property type="protein sequence ID" value="PNR27425.1"/>
    <property type="molecule type" value="Genomic_DNA"/>
</dbReference>
<protein>
    <submittedName>
        <fullName evidence="1 2">Uncharacterized protein</fullName>
    </submittedName>
</protein>
<gene>
    <name evidence="1" type="ORF">PHYPA_029577</name>
</gene>
<dbReference type="Proteomes" id="UP000006727">
    <property type="component" value="Chromosome 25"/>
</dbReference>
<evidence type="ECO:0000313" key="2">
    <source>
        <dbReference type="EnsemblPlants" id="PAC:32979163.CDS.1"/>
    </source>
</evidence>
<dbReference type="AlphaFoldDB" id="A0A2K1IDR8"/>
<proteinExistence type="predicted"/>
<evidence type="ECO:0000313" key="3">
    <source>
        <dbReference type="Proteomes" id="UP000006727"/>
    </source>
</evidence>
<reference evidence="1 3" key="2">
    <citation type="journal article" date="2018" name="Plant J.">
        <title>The Physcomitrella patens chromosome-scale assembly reveals moss genome structure and evolution.</title>
        <authorList>
            <person name="Lang D."/>
            <person name="Ullrich K.K."/>
            <person name="Murat F."/>
            <person name="Fuchs J."/>
            <person name="Jenkins J."/>
            <person name="Haas F.B."/>
            <person name="Piednoel M."/>
            <person name="Gundlach H."/>
            <person name="Van Bel M."/>
            <person name="Meyberg R."/>
            <person name="Vives C."/>
            <person name="Morata J."/>
            <person name="Symeonidi A."/>
            <person name="Hiss M."/>
            <person name="Muchero W."/>
            <person name="Kamisugi Y."/>
            <person name="Saleh O."/>
            <person name="Blanc G."/>
            <person name="Decker E.L."/>
            <person name="van Gessel N."/>
            <person name="Grimwood J."/>
            <person name="Hayes R.D."/>
            <person name="Graham S.W."/>
            <person name="Gunter L.E."/>
            <person name="McDaniel S.F."/>
            <person name="Hoernstein S.N.W."/>
            <person name="Larsson A."/>
            <person name="Li F.W."/>
            <person name="Perroud P.F."/>
            <person name="Phillips J."/>
            <person name="Ranjan P."/>
            <person name="Rokshar D.S."/>
            <person name="Rothfels C.J."/>
            <person name="Schneider L."/>
            <person name="Shu S."/>
            <person name="Stevenson D.W."/>
            <person name="Thummler F."/>
            <person name="Tillich M."/>
            <person name="Villarreal Aguilar J.C."/>
            <person name="Widiez T."/>
            <person name="Wong G.K."/>
            <person name="Wymore A."/>
            <person name="Zhang Y."/>
            <person name="Zimmer A.D."/>
            <person name="Quatrano R.S."/>
            <person name="Mayer K.F.X."/>
            <person name="Goodstein D."/>
            <person name="Casacuberta J.M."/>
            <person name="Vandepoele K."/>
            <person name="Reski R."/>
            <person name="Cuming A.C."/>
            <person name="Tuskan G.A."/>
            <person name="Maumus F."/>
            <person name="Salse J."/>
            <person name="Schmutz J."/>
            <person name="Rensing S.A."/>
        </authorList>
    </citation>
    <scope>NUCLEOTIDE SEQUENCE [LARGE SCALE GENOMIC DNA]</scope>
    <source>
        <strain evidence="2 3">cv. Gransden 2004</strain>
    </source>
</reference>
<sequence>MMGRWVKIGRELIPPKQIPSKFHVRRRPEHGEVPLGFPLALVRCEEIAAVCILSNWGLIAGCLLGTDT</sequence>
<dbReference type="InParanoid" id="A0A2K1IDR8"/>
<organism evidence="1">
    <name type="scientific">Physcomitrium patens</name>
    <name type="common">Spreading-leaved earth moss</name>
    <name type="synonym">Physcomitrella patens</name>
    <dbReference type="NCBI Taxonomy" id="3218"/>
    <lineage>
        <taxon>Eukaryota</taxon>
        <taxon>Viridiplantae</taxon>
        <taxon>Streptophyta</taxon>
        <taxon>Embryophyta</taxon>
        <taxon>Bryophyta</taxon>
        <taxon>Bryophytina</taxon>
        <taxon>Bryopsida</taxon>
        <taxon>Funariidae</taxon>
        <taxon>Funariales</taxon>
        <taxon>Funariaceae</taxon>
        <taxon>Physcomitrium</taxon>
    </lineage>
</organism>
<evidence type="ECO:0000313" key="1">
    <source>
        <dbReference type="EMBL" id="PNR27425.1"/>
    </source>
</evidence>
<reference evidence="2" key="3">
    <citation type="submission" date="2020-12" db="UniProtKB">
        <authorList>
            <consortium name="EnsemblPlants"/>
        </authorList>
    </citation>
    <scope>IDENTIFICATION</scope>
</reference>
<reference evidence="1 3" key="1">
    <citation type="journal article" date="2008" name="Science">
        <title>The Physcomitrella genome reveals evolutionary insights into the conquest of land by plants.</title>
        <authorList>
            <person name="Rensing S."/>
            <person name="Lang D."/>
            <person name="Zimmer A."/>
            <person name="Terry A."/>
            <person name="Salamov A."/>
            <person name="Shapiro H."/>
            <person name="Nishiyama T."/>
            <person name="Perroud P.-F."/>
            <person name="Lindquist E."/>
            <person name="Kamisugi Y."/>
            <person name="Tanahashi T."/>
            <person name="Sakakibara K."/>
            <person name="Fujita T."/>
            <person name="Oishi K."/>
            <person name="Shin-I T."/>
            <person name="Kuroki Y."/>
            <person name="Toyoda A."/>
            <person name="Suzuki Y."/>
            <person name="Hashimoto A."/>
            <person name="Yamaguchi K."/>
            <person name="Sugano A."/>
            <person name="Kohara Y."/>
            <person name="Fujiyama A."/>
            <person name="Anterola A."/>
            <person name="Aoki S."/>
            <person name="Ashton N."/>
            <person name="Barbazuk W.B."/>
            <person name="Barker E."/>
            <person name="Bennetzen J."/>
            <person name="Bezanilla M."/>
            <person name="Blankenship R."/>
            <person name="Cho S.H."/>
            <person name="Dutcher S."/>
            <person name="Estelle M."/>
            <person name="Fawcett J.A."/>
            <person name="Gundlach H."/>
            <person name="Hanada K."/>
            <person name="Heyl A."/>
            <person name="Hicks K.A."/>
            <person name="Hugh J."/>
            <person name="Lohr M."/>
            <person name="Mayer K."/>
            <person name="Melkozernov A."/>
            <person name="Murata T."/>
            <person name="Nelson D."/>
            <person name="Pils B."/>
            <person name="Prigge M."/>
            <person name="Reiss B."/>
            <person name="Renner T."/>
            <person name="Rombauts S."/>
            <person name="Rushton P."/>
            <person name="Sanderfoot A."/>
            <person name="Schween G."/>
            <person name="Shiu S.-H."/>
            <person name="Stueber K."/>
            <person name="Theodoulou F.L."/>
            <person name="Tu H."/>
            <person name="Van de Peer Y."/>
            <person name="Verrier P.J."/>
            <person name="Waters E."/>
            <person name="Wood A."/>
            <person name="Yang L."/>
            <person name="Cove D."/>
            <person name="Cuming A."/>
            <person name="Hasebe M."/>
            <person name="Lucas S."/>
            <person name="Mishler D.B."/>
            <person name="Reski R."/>
            <person name="Grigoriev I."/>
            <person name="Quatrano R.S."/>
            <person name="Boore J.L."/>
        </authorList>
    </citation>
    <scope>NUCLEOTIDE SEQUENCE [LARGE SCALE GENOMIC DNA]</scope>
    <source>
        <strain evidence="2 3">cv. Gransden 2004</strain>
    </source>
</reference>
<accession>A0A2K1IDR8</accession>